<dbReference type="GeneID" id="63790796"/>
<evidence type="ECO:0000313" key="4">
    <source>
        <dbReference type="Proteomes" id="UP000249363"/>
    </source>
</evidence>
<feature type="compositionally biased region" description="Low complexity" evidence="1">
    <location>
        <begin position="102"/>
        <end position="121"/>
    </location>
</feature>
<keyword evidence="2" id="KW-0732">Signal</keyword>
<gene>
    <name evidence="3" type="ORF">BHQ10_001579</name>
</gene>
<evidence type="ECO:0000256" key="1">
    <source>
        <dbReference type="SAM" id="MobiDB-lite"/>
    </source>
</evidence>
<proteinExistence type="predicted"/>
<evidence type="ECO:0000256" key="2">
    <source>
        <dbReference type="SAM" id="SignalP"/>
    </source>
</evidence>
<comment type="caution">
    <text evidence="3">The sequence shown here is derived from an EMBL/GenBank/DDBJ whole genome shotgun (WGS) entry which is preliminary data.</text>
</comment>
<feature type="compositionally biased region" description="Low complexity" evidence="1">
    <location>
        <begin position="85"/>
        <end position="95"/>
    </location>
</feature>
<dbReference type="Proteomes" id="UP000249363">
    <property type="component" value="Unassembled WGS sequence"/>
</dbReference>
<dbReference type="RefSeq" id="XP_040730084.1">
    <property type="nucleotide sequence ID" value="XM_040873630.1"/>
</dbReference>
<reference evidence="3 4" key="1">
    <citation type="journal article" date="2017" name="Biotechnol. Biofuels">
        <title>Differential beta-glucosidase expression as a function of carbon source availability in Talaromyces amestolkiae: a genomic and proteomic approach.</title>
        <authorList>
            <person name="de Eugenio L.I."/>
            <person name="Mendez-Liter J.A."/>
            <person name="Nieto-Dominguez M."/>
            <person name="Alonso L."/>
            <person name="Gil-Munoz J."/>
            <person name="Barriuso J."/>
            <person name="Prieto A."/>
            <person name="Martinez M.J."/>
        </authorList>
    </citation>
    <scope>NUCLEOTIDE SEQUENCE [LARGE SCALE GENOMIC DNA]</scope>
    <source>
        <strain evidence="3 4">CIB</strain>
    </source>
</reference>
<feature type="chain" id="PRO_5016768733" evidence="2">
    <location>
        <begin position="21"/>
        <end position="236"/>
    </location>
</feature>
<name>A0A364KPT1_TALAM</name>
<feature type="signal peptide" evidence="2">
    <location>
        <begin position="1"/>
        <end position="20"/>
    </location>
</feature>
<feature type="region of interest" description="Disordered" evidence="1">
    <location>
        <begin position="85"/>
        <end position="141"/>
    </location>
</feature>
<keyword evidence="4" id="KW-1185">Reference proteome</keyword>
<feature type="region of interest" description="Disordered" evidence="1">
    <location>
        <begin position="153"/>
        <end position="193"/>
    </location>
</feature>
<accession>A0A364KPT1</accession>
<evidence type="ECO:0000313" key="3">
    <source>
        <dbReference type="EMBL" id="RAO65567.1"/>
    </source>
</evidence>
<sequence>MYFQNVLAFSVALLAGTSIAADYNGGEIPSNLRKNRSKLRAADLLSGSSSAQVVTVTPMAAATPSSSAVADASKVMVPMSSVAKATSSAAPSSSKHATRFQSSVRPSKSVAASSSAAHRPAQGTHAAQMPASSPSTVGDNDVSVPVQELAKQADATANKDANKPFWNRPISDSKPRPNAPDFSEAPETRVDDKDSCSLRCQDLANQCAELLPKDNDFCWENYPACQDRCIKEHVHS</sequence>
<dbReference type="OrthoDB" id="4226673at2759"/>
<organism evidence="3 4">
    <name type="scientific">Talaromyces amestolkiae</name>
    <dbReference type="NCBI Taxonomy" id="1196081"/>
    <lineage>
        <taxon>Eukaryota</taxon>
        <taxon>Fungi</taxon>
        <taxon>Dikarya</taxon>
        <taxon>Ascomycota</taxon>
        <taxon>Pezizomycotina</taxon>
        <taxon>Eurotiomycetes</taxon>
        <taxon>Eurotiomycetidae</taxon>
        <taxon>Eurotiales</taxon>
        <taxon>Trichocomaceae</taxon>
        <taxon>Talaromyces</taxon>
        <taxon>Talaromyces sect. Talaromyces</taxon>
    </lineage>
</organism>
<protein>
    <submittedName>
        <fullName evidence="3">Uncharacterized protein</fullName>
    </submittedName>
</protein>
<dbReference type="EMBL" id="MIKG01000002">
    <property type="protein sequence ID" value="RAO65567.1"/>
    <property type="molecule type" value="Genomic_DNA"/>
</dbReference>
<dbReference type="AlphaFoldDB" id="A0A364KPT1"/>